<comment type="similarity">
    <text evidence="1 5">Belongs to the bacterial ribosomal protein bL32 family.</text>
</comment>
<dbReference type="GO" id="GO:0003735">
    <property type="term" value="F:structural constituent of ribosome"/>
    <property type="evidence" value="ECO:0007669"/>
    <property type="project" value="InterPro"/>
</dbReference>
<evidence type="ECO:0000256" key="3">
    <source>
        <dbReference type="ARBA" id="ARBA00023274"/>
    </source>
</evidence>
<evidence type="ECO:0000256" key="1">
    <source>
        <dbReference type="ARBA" id="ARBA00008560"/>
    </source>
</evidence>
<dbReference type="PANTHER" id="PTHR35534:SF1">
    <property type="entry name" value="LARGE RIBOSOMAL SUBUNIT PROTEIN BL32"/>
    <property type="match status" value="1"/>
</dbReference>
<evidence type="ECO:0000256" key="6">
    <source>
        <dbReference type="SAM" id="MobiDB-lite"/>
    </source>
</evidence>
<keyword evidence="2 5" id="KW-0689">Ribosomal protein</keyword>
<dbReference type="InterPro" id="IPR002677">
    <property type="entry name" value="Ribosomal_bL32"/>
</dbReference>
<dbReference type="Pfam" id="PF01783">
    <property type="entry name" value="Ribosomal_L32p"/>
    <property type="match status" value="1"/>
</dbReference>
<dbReference type="EMBL" id="CP029829">
    <property type="protein sequence ID" value="AWU93364.1"/>
    <property type="molecule type" value="Genomic_DNA"/>
</dbReference>
<dbReference type="PANTHER" id="PTHR35534">
    <property type="entry name" value="50S RIBOSOMAL PROTEIN L32"/>
    <property type="match status" value="1"/>
</dbReference>
<dbReference type="GO" id="GO:0015934">
    <property type="term" value="C:large ribosomal subunit"/>
    <property type="evidence" value="ECO:0007669"/>
    <property type="project" value="InterPro"/>
</dbReference>
<evidence type="ECO:0000256" key="5">
    <source>
        <dbReference type="HAMAP-Rule" id="MF_00340"/>
    </source>
</evidence>
<dbReference type="KEGG" id="azm:DM194_03290"/>
<dbReference type="SUPFAM" id="SSF57829">
    <property type="entry name" value="Zn-binding ribosomal proteins"/>
    <property type="match status" value="1"/>
</dbReference>
<dbReference type="RefSeq" id="WP_111065907.1">
    <property type="nucleotide sequence ID" value="NZ_CP029829.1"/>
</dbReference>
<keyword evidence="3 5" id="KW-0687">Ribonucleoprotein</keyword>
<dbReference type="InterPro" id="IPR011332">
    <property type="entry name" value="Ribosomal_zn-bd"/>
</dbReference>
<feature type="compositionally biased region" description="Basic residues" evidence="6">
    <location>
        <begin position="1"/>
        <end position="20"/>
    </location>
</feature>
<name>A0A2U9S1B4_9PROT</name>
<organism evidence="7 8">
    <name type="scientific">Azospirillum ramasamyi</name>
    <dbReference type="NCBI Taxonomy" id="682998"/>
    <lineage>
        <taxon>Bacteria</taxon>
        <taxon>Pseudomonadati</taxon>
        <taxon>Pseudomonadota</taxon>
        <taxon>Alphaproteobacteria</taxon>
        <taxon>Rhodospirillales</taxon>
        <taxon>Azospirillaceae</taxon>
        <taxon>Azospirillum</taxon>
    </lineage>
</organism>
<reference evidence="7 8" key="1">
    <citation type="journal article" date="2019" name="Int. J. Syst. Evol. Microbiol.">
        <title>Azospirillum ramasamyi sp. nov., a novel diazotrophic bacterium isolated from fermented bovine products.</title>
        <authorList>
            <person name="Anandham R."/>
            <person name="Heo J."/>
            <person name="Krishnamoorthy R."/>
            <person name="SenthilKumar M."/>
            <person name="Gopal N.O."/>
            <person name="Kim S.J."/>
            <person name="Kwon S.W."/>
        </authorList>
    </citation>
    <scope>NUCLEOTIDE SEQUENCE [LARGE SCALE GENOMIC DNA]</scope>
    <source>
        <strain evidence="7 8">M2T2B2</strain>
    </source>
</reference>
<accession>A0A2U9S1B4</accession>
<evidence type="ECO:0000256" key="2">
    <source>
        <dbReference type="ARBA" id="ARBA00022980"/>
    </source>
</evidence>
<dbReference type="FunFam" id="1.20.5.640:FF:000001">
    <property type="entry name" value="50S ribosomal protein L32"/>
    <property type="match status" value="1"/>
</dbReference>
<protein>
    <recommendedName>
        <fullName evidence="4 5">Large ribosomal subunit protein bL32</fullName>
    </recommendedName>
</protein>
<dbReference type="AlphaFoldDB" id="A0A2U9S1B4"/>
<dbReference type="GO" id="GO:0006412">
    <property type="term" value="P:translation"/>
    <property type="evidence" value="ECO:0007669"/>
    <property type="project" value="UniProtKB-UniRule"/>
</dbReference>
<gene>
    <name evidence="5" type="primary">rpmF</name>
    <name evidence="7" type="ORF">DM194_03290</name>
</gene>
<evidence type="ECO:0000313" key="7">
    <source>
        <dbReference type="EMBL" id="AWU93364.1"/>
    </source>
</evidence>
<dbReference type="OrthoDB" id="9801927at2"/>
<evidence type="ECO:0000256" key="4">
    <source>
        <dbReference type="ARBA" id="ARBA00035178"/>
    </source>
</evidence>
<dbReference type="NCBIfam" id="TIGR01031">
    <property type="entry name" value="rpmF_bact"/>
    <property type="match status" value="1"/>
</dbReference>
<sequence length="62" mass="6840">MAVPKKKTSKSRRNMRRSHHALPTSAYNECPSCGELKRPHHVCGSCGQYDQREVVQSGTAAA</sequence>
<dbReference type="InterPro" id="IPR044957">
    <property type="entry name" value="Ribosomal_bL32_bact"/>
</dbReference>
<proteinExistence type="inferred from homology"/>
<dbReference type="Gene3D" id="1.20.5.640">
    <property type="entry name" value="Single helix bin"/>
    <property type="match status" value="1"/>
</dbReference>
<dbReference type="HAMAP" id="MF_00340">
    <property type="entry name" value="Ribosomal_bL32"/>
    <property type="match status" value="1"/>
</dbReference>
<dbReference type="Proteomes" id="UP000249605">
    <property type="component" value="Chromosome"/>
</dbReference>
<keyword evidence="8" id="KW-1185">Reference proteome</keyword>
<feature type="region of interest" description="Disordered" evidence="6">
    <location>
        <begin position="1"/>
        <end position="28"/>
    </location>
</feature>
<evidence type="ECO:0000313" key="8">
    <source>
        <dbReference type="Proteomes" id="UP000249605"/>
    </source>
</evidence>